<dbReference type="RefSeq" id="WP_326840459.1">
    <property type="nucleotide sequence ID" value="NZ_SVNY01000004.1"/>
</dbReference>
<dbReference type="InterPro" id="IPR049939">
    <property type="entry name" value="NifE-like"/>
</dbReference>
<dbReference type="EMBL" id="SVNY01000004">
    <property type="protein sequence ID" value="MBE6833664.1"/>
    <property type="molecule type" value="Genomic_DNA"/>
</dbReference>
<comment type="caution">
    <text evidence="2">The sequence shown here is derived from an EMBL/GenBank/DDBJ whole genome shotgun (WGS) entry which is preliminary data.</text>
</comment>
<evidence type="ECO:0000313" key="3">
    <source>
        <dbReference type="Proteomes" id="UP000754750"/>
    </source>
</evidence>
<dbReference type="PANTHER" id="PTHR42956">
    <property type="entry name" value="NITROGENASE IRON-MOLYBDENUM COFACTOR BIOSYNTHESIS PROTEIN NIFE"/>
    <property type="match status" value="1"/>
</dbReference>
<gene>
    <name evidence="2" type="ORF">E7512_08805</name>
</gene>
<organism evidence="2 3">
    <name type="scientific">Faecalispora sporosphaeroides</name>
    <dbReference type="NCBI Taxonomy" id="1549"/>
    <lineage>
        <taxon>Bacteria</taxon>
        <taxon>Bacillati</taxon>
        <taxon>Bacillota</taxon>
        <taxon>Clostridia</taxon>
        <taxon>Eubacteriales</taxon>
        <taxon>Oscillospiraceae</taxon>
        <taxon>Faecalispora</taxon>
    </lineage>
</organism>
<feature type="domain" description="Nitrogenase/oxidoreductase component 1" evidence="1">
    <location>
        <begin position="60"/>
        <end position="397"/>
    </location>
</feature>
<evidence type="ECO:0000259" key="1">
    <source>
        <dbReference type="Pfam" id="PF00148"/>
    </source>
</evidence>
<dbReference type="PANTHER" id="PTHR42956:SF1">
    <property type="entry name" value="NITROGENASE IRON-MOLYBDENUM COFACTOR BIOSYNTHESIS PROTEIN NIFE"/>
    <property type="match status" value="1"/>
</dbReference>
<dbReference type="Proteomes" id="UP000754750">
    <property type="component" value="Unassembled WGS sequence"/>
</dbReference>
<evidence type="ECO:0000313" key="2">
    <source>
        <dbReference type="EMBL" id="MBE6833664.1"/>
    </source>
</evidence>
<dbReference type="InterPro" id="IPR000510">
    <property type="entry name" value="Nase/OxRdtase_comp1"/>
</dbReference>
<protein>
    <submittedName>
        <fullName evidence="2">Oxidoreductase</fullName>
    </submittedName>
</protein>
<name>A0A928KXX2_9FIRM</name>
<dbReference type="Gene3D" id="3.40.50.1980">
    <property type="entry name" value="Nitrogenase molybdenum iron protein domain"/>
    <property type="match status" value="2"/>
</dbReference>
<dbReference type="GO" id="GO:0016491">
    <property type="term" value="F:oxidoreductase activity"/>
    <property type="evidence" value="ECO:0007669"/>
    <property type="project" value="InterPro"/>
</dbReference>
<reference evidence="2" key="1">
    <citation type="submission" date="2019-04" db="EMBL/GenBank/DDBJ databases">
        <title>Evolution of Biomass-Degrading Anaerobic Consortia Revealed by Metagenomics.</title>
        <authorList>
            <person name="Peng X."/>
        </authorList>
    </citation>
    <scope>NUCLEOTIDE SEQUENCE</scope>
    <source>
        <strain evidence="2">SIG551</strain>
    </source>
</reference>
<proteinExistence type="predicted"/>
<dbReference type="Pfam" id="PF00148">
    <property type="entry name" value="Oxidored_nitro"/>
    <property type="match status" value="1"/>
</dbReference>
<sequence length="420" mass="46999">MNRCGCFESTLHYATPAHGGWGVVRMGMLAPESYQLFICPFACGRHGALGALKQGLKDRISYYYVDQSDIINGYDDLILNAVEELLRALKKRPRAMFVFVSCLDDLIGTDCDAVEAELELRHPDIQFRMAHMNPITLGSDEPPPIGIQKRIYSLLSKQPERDGGVNSIGNLVAVDPACELHKMLEQEGVSTLRHVSQYQDFDKWQEMARSSANLVLMPPGMKAAKEMEARCKIPFRFFPVSYDLDAVAGQYRGIHEFLRPNTAPAYDVEADRQAAERAVAHAVKKLGGLPLILDSSAVVRPFSLAKALDKYGFTVHRIFAQEVIPSDREAFEWVTEHMPKVEILQPEHNDIVKFDRRFPGSLSIGVNAAYISGSEHVVDLFADEGLFGYYGIRRLMELMEEAAETAIDLRALIEDYGLVV</sequence>
<accession>A0A928KXX2</accession>
<dbReference type="AlphaFoldDB" id="A0A928KXX2"/>
<dbReference type="SUPFAM" id="SSF53807">
    <property type="entry name" value="Helical backbone' metal receptor"/>
    <property type="match status" value="1"/>
</dbReference>